<dbReference type="OrthoDB" id="9808936at2"/>
<dbReference type="EMBL" id="LRTV01000001">
    <property type="protein sequence ID" value="RFD80355.1"/>
    <property type="molecule type" value="Genomic_DNA"/>
</dbReference>
<dbReference type="GO" id="GO:0008360">
    <property type="term" value="P:regulation of cell shape"/>
    <property type="evidence" value="ECO:0007669"/>
    <property type="project" value="UniProtKB-KW"/>
</dbReference>
<dbReference type="GO" id="GO:0005886">
    <property type="term" value="C:plasma membrane"/>
    <property type="evidence" value="ECO:0007669"/>
    <property type="project" value="UniProtKB-SubCell"/>
</dbReference>
<evidence type="ECO:0000256" key="5">
    <source>
        <dbReference type="ARBA" id="ARBA00022960"/>
    </source>
</evidence>
<keyword evidence="8 10" id="KW-0131">Cell cycle</keyword>
<proteinExistence type="inferred from homology"/>
<dbReference type="GO" id="GO:0071555">
    <property type="term" value="P:cell wall organization"/>
    <property type="evidence" value="ECO:0007669"/>
    <property type="project" value="UniProtKB-KW"/>
</dbReference>
<keyword evidence="2 10" id="KW-0132">Cell division</keyword>
<evidence type="ECO:0000259" key="12">
    <source>
        <dbReference type="Pfam" id="PF04101"/>
    </source>
</evidence>
<dbReference type="Pfam" id="PF04101">
    <property type="entry name" value="Glyco_tran_28_C"/>
    <property type="match status" value="1"/>
</dbReference>
<dbReference type="EC" id="2.4.1.227" evidence="10"/>
<keyword evidence="3 10" id="KW-0328">Glycosyltransferase</keyword>
<organism evidence="13 14">
    <name type="scientific">Gardnerella vaginalis</name>
    <dbReference type="NCBI Taxonomy" id="2702"/>
    <lineage>
        <taxon>Bacteria</taxon>
        <taxon>Bacillati</taxon>
        <taxon>Actinomycetota</taxon>
        <taxon>Actinomycetes</taxon>
        <taxon>Bifidobacteriales</taxon>
        <taxon>Bifidobacteriaceae</taxon>
        <taxon>Gardnerella</taxon>
    </lineage>
</organism>
<comment type="caution">
    <text evidence="13">The sequence shown here is derived from an EMBL/GenBank/DDBJ whole genome shotgun (WGS) entry which is preliminary data.</text>
</comment>
<evidence type="ECO:0000259" key="11">
    <source>
        <dbReference type="Pfam" id="PF03033"/>
    </source>
</evidence>
<dbReference type="GO" id="GO:0009252">
    <property type="term" value="P:peptidoglycan biosynthetic process"/>
    <property type="evidence" value="ECO:0007669"/>
    <property type="project" value="UniProtKB-UniRule"/>
</dbReference>
<dbReference type="Gene3D" id="3.40.50.2000">
    <property type="entry name" value="Glycogen Phosphorylase B"/>
    <property type="match status" value="2"/>
</dbReference>
<keyword evidence="5 10" id="KW-0133">Cell shape</keyword>
<evidence type="ECO:0000256" key="9">
    <source>
        <dbReference type="ARBA" id="ARBA00023316"/>
    </source>
</evidence>
<dbReference type="GO" id="GO:0051991">
    <property type="term" value="F:UDP-N-acetyl-D-glucosamine:N-acetylmuramoyl-L-alanyl-D-glutamyl-meso-2,6-diaminopimelyl-D-alanyl-D-alanine-diphosphoundecaprenol 4-beta-N-acetylglucosaminlytransferase activity"/>
    <property type="evidence" value="ECO:0007669"/>
    <property type="project" value="RHEA"/>
</dbReference>
<feature type="binding site" evidence="10">
    <location>
        <position position="134"/>
    </location>
    <ligand>
        <name>UDP-N-acetyl-alpha-D-glucosamine</name>
        <dbReference type="ChEBI" id="CHEBI:57705"/>
    </ligand>
</feature>
<comment type="function">
    <text evidence="10">Cell wall formation. Catalyzes the transfer of a GlcNAc subunit on undecaprenyl-pyrophosphoryl-MurNAc-pentapeptide (lipid intermediate I) to form undecaprenyl-pyrophosphoryl-MurNAc-(pentapeptide)GlcNAc (lipid intermediate II).</text>
</comment>
<feature type="domain" description="Glycosyltransferase family 28 N-terminal" evidence="11">
    <location>
        <begin position="13"/>
        <end position="152"/>
    </location>
</feature>
<evidence type="ECO:0000256" key="10">
    <source>
        <dbReference type="HAMAP-Rule" id="MF_00033"/>
    </source>
</evidence>
<evidence type="ECO:0000256" key="3">
    <source>
        <dbReference type="ARBA" id="ARBA00022676"/>
    </source>
</evidence>
<dbReference type="InterPro" id="IPR004276">
    <property type="entry name" value="GlycoTrans_28_N"/>
</dbReference>
<keyword evidence="7 10" id="KW-0472">Membrane</keyword>
<evidence type="ECO:0000313" key="13">
    <source>
        <dbReference type="EMBL" id="RFD80355.1"/>
    </source>
</evidence>
<comment type="catalytic activity">
    <reaction evidence="10">
        <text>di-trans,octa-cis-undecaprenyl diphospho-N-acetyl-alpha-D-muramoyl-L-alanyl-D-glutamyl-meso-2,6-diaminopimeloyl-D-alanyl-D-alanine + UDP-N-acetyl-alpha-D-glucosamine = di-trans,octa-cis-undecaprenyl diphospho-[N-acetyl-alpha-D-glucosaminyl-(1-&gt;4)]-N-acetyl-alpha-D-muramoyl-L-alanyl-D-glutamyl-meso-2,6-diaminopimeloyl-D-alanyl-D-alanine + UDP + H(+)</text>
        <dbReference type="Rhea" id="RHEA:31227"/>
        <dbReference type="ChEBI" id="CHEBI:15378"/>
        <dbReference type="ChEBI" id="CHEBI:57705"/>
        <dbReference type="ChEBI" id="CHEBI:58223"/>
        <dbReference type="ChEBI" id="CHEBI:61387"/>
        <dbReference type="ChEBI" id="CHEBI:61388"/>
        <dbReference type="EC" id="2.4.1.227"/>
    </reaction>
</comment>
<sequence>MNTNNNNQHDVHIVLAGGGTAGHVNPLLAVADALKKRAPQANISVIGTKVGLESTLVPQAGYELDTIEKVPFPRKPNMAALTFPIRWLREKRKVRDILAQRKADIVVGFGGYAAAPVYSQAHAQHIPIVVHEQNAKAGMANRLGARWATKVGTVYDTTGLRARKGVEVERVGLPLRPAIAQLCEKFEEDRDAARMEGAYQLGVDPRRPIILVTGGSLGAQSLNRAVAGAASDILQHAQVIHLTGRAKAEEVRNIVAQQVGQSQINDIKPEHAGLGDYHIAEYLERIDWAFACADLVICRAGAGTVAEISALGLPAVYVPLPIGNGEQRFNAQPVVDAGGAIMVEDADFTAEWLREEGLTLLQDVNRLKTMRKQAWSYGIRNAADVMAQRILGVVSEGGDYDD</sequence>
<keyword evidence="1 10" id="KW-1003">Cell membrane</keyword>
<dbReference type="Pfam" id="PF03033">
    <property type="entry name" value="Glyco_transf_28"/>
    <property type="match status" value="1"/>
</dbReference>
<name>A0A3E1J1X2_GARVA</name>
<evidence type="ECO:0000256" key="8">
    <source>
        <dbReference type="ARBA" id="ARBA00023306"/>
    </source>
</evidence>
<comment type="similarity">
    <text evidence="10">Belongs to the glycosyltransferase 28 family. MurG subfamily.</text>
</comment>
<feature type="binding site" evidence="10">
    <location>
        <position position="176"/>
    </location>
    <ligand>
        <name>UDP-N-acetyl-alpha-D-glucosamine</name>
        <dbReference type="ChEBI" id="CHEBI:57705"/>
    </ligand>
</feature>
<dbReference type="PANTHER" id="PTHR21015:SF22">
    <property type="entry name" value="GLYCOSYLTRANSFERASE"/>
    <property type="match status" value="1"/>
</dbReference>
<feature type="binding site" evidence="10">
    <location>
        <position position="216"/>
    </location>
    <ligand>
        <name>UDP-N-acetyl-alpha-D-glucosamine</name>
        <dbReference type="ChEBI" id="CHEBI:57705"/>
    </ligand>
</feature>
<dbReference type="AlphaFoldDB" id="A0A3E1J1X2"/>
<dbReference type="PANTHER" id="PTHR21015">
    <property type="entry name" value="UDP-N-ACETYLGLUCOSAMINE--N-ACETYLMURAMYL-(PENTAPEPTIDE) PYROPHOSPHORYL-UNDECAPRENOL N-ACETYLGLUCOSAMINE TRANSFERASE 1"/>
    <property type="match status" value="1"/>
</dbReference>
<gene>
    <name evidence="10" type="primary">murG</name>
    <name evidence="13" type="ORF">AXE77_02380</name>
</gene>
<comment type="caution">
    <text evidence="10">Lacks conserved residue(s) required for the propagation of feature annotation.</text>
</comment>
<dbReference type="SUPFAM" id="SSF53756">
    <property type="entry name" value="UDP-Glycosyltransferase/glycogen phosphorylase"/>
    <property type="match status" value="1"/>
</dbReference>
<dbReference type="GO" id="GO:0051301">
    <property type="term" value="P:cell division"/>
    <property type="evidence" value="ECO:0007669"/>
    <property type="project" value="UniProtKB-KW"/>
</dbReference>
<evidence type="ECO:0000256" key="7">
    <source>
        <dbReference type="ARBA" id="ARBA00023136"/>
    </source>
</evidence>
<dbReference type="InterPro" id="IPR007235">
    <property type="entry name" value="Glyco_trans_28_C"/>
</dbReference>
<evidence type="ECO:0000256" key="2">
    <source>
        <dbReference type="ARBA" id="ARBA00022618"/>
    </source>
</evidence>
<evidence type="ECO:0000256" key="1">
    <source>
        <dbReference type="ARBA" id="ARBA00022475"/>
    </source>
</evidence>
<keyword evidence="4 10" id="KW-0808">Transferase</keyword>
<keyword evidence="6 10" id="KW-0573">Peptidoglycan synthesis</keyword>
<dbReference type="HAMAP" id="MF_00033">
    <property type="entry name" value="MurG"/>
    <property type="match status" value="1"/>
</dbReference>
<dbReference type="GO" id="GO:0005975">
    <property type="term" value="P:carbohydrate metabolic process"/>
    <property type="evidence" value="ECO:0007669"/>
    <property type="project" value="InterPro"/>
</dbReference>
<evidence type="ECO:0000256" key="6">
    <source>
        <dbReference type="ARBA" id="ARBA00022984"/>
    </source>
</evidence>
<dbReference type="UniPathway" id="UPA00219"/>
<feature type="binding site" evidence="10">
    <location>
        <position position="327"/>
    </location>
    <ligand>
        <name>UDP-N-acetyl-alpha-D-glucosamine</name>
        <dbReference type="ChEBI" id="CHEBI:57705"/>
    </ligand>
</feature>
<comment type="pathway">
    <text evidence="10">Cell wall biogenesis; peptidoglycan biosynthesis.</text>
</comment>
<dbReference type="RefSeq" id="WP_116711949.1">
    <property type="nucleotide sequence ID" value="NZ_LRTV01000001.1"/>
</dbReference>
<feature type="domain" description="Glycosyl transferase family 28 C-terminal" evidence="12">
    <location>
        <begin position="209"/>
        <end position="382"/>
    </location>
</feature>
<dbReference type="GO" id="GO:0050511">
    <property type="term" value="F:undecaprenyldiphospho-muramoylpentapeptide beta-N-acetylglucosaminyltransferase activity"/>
    <property type="evidence" value="ECO:0007669"/>
    <property type="project" value="UniProtKB-UniRule"/>
</dbReference>
<feature type="binding site" evidence="10">
    <location>
        <begin position="20"/>
        <end position="22"/>
    </location>
    <ligand>
        <name>UDP-N-acetyl-alpha-D-glucosamine</name>
        <dbReference type="ChEBI" id="CHEBI:57705"/>
    </ligand>
</feature>
<protein>
    <recommendedName>
        <fullName evidence="10">UDP-N-acetylglucosamine--N-acetylmuramyl-(pentapeptide) pyrophosphoryl-undecaprenol N-acetylglucosamine transferase</fullName>
        <ecNumber evidence="10">2.4.1.227</ecNumber>
    </recommendedName>
    <alternativeName>
        <fullName evidence="10">Undecaprenyl-PP-MurNAc-pentapeptide-UDPGlcNAc GlcNAc transferase</fullName>
    </alternativeName>
</protein>
<dbReference type="CDD" id="cd03785">
    <property type="entry name" value="GT28_MurG"/>
    <property type="match status" value="1"/>
</dbReference>
<comment type="subcellular location">
    <subcellularLocation>
        <location evidence="10">Cell membrane</location>
        <topology evidence="10">Peripheral membrane protein</topology>
        <orientation evidence="10">Cytoplasmic side</orientation>
    </subcellularLocation>
</comment>
<keyword evidence="9 10" id="KW-0961">Cell wall biogenesis/degradation</keyword>
<evidence type="ECO:0000256" key="4">
    <source>
        <dbReference type="ARBA" id="ARBA00022679"/>
    </source>
</evidence>
<accession>A0A3E1J1X2</accession>
<reference evidence="13 14" key="1">
    <citation type="submission" date="2016-02" db="EMBL/GenBank/DDBJ databases">
        <authorList>
            <person name="Alioto T."/>
            <person name="Alioto T."/>
        </authorList>
    </citation>
    <scope>NUCLEOTIDE SEQUENCE [LARGE SCALE GENOMIC DNA]</scope>
    <source>
        <strain evidence="13 14">NR010</strain>
    </source>
</reference>
<dbReference type="NCBIfam" id="TIGR01133">
    <property type="entry name" value="murG"/>
    <property type="match status" value="1"/>
</dbReference>
<dbReference type="InterPro" id="IPR006009">
    <property type="entry name" value="GlcNAc_MurG"/>
</dbReference>
<evidence type="ECO:0000313" key="14">
    <source>
        <dbReference type="Proteomes" id="UP000259221"/>
    </source>
</evidence>
<dbReference type="Proteomes" id="UP000259221">
    <property type="component" value="Unassembled WGS sequence"/>
</dbReference>